<dbReference type="KEGG" id="vg:14016751"/>
<reference evidence="1 2" key="1">
    <citation type="journal article" date="2012" name="J. Virol.">
        <title>Sequence and structural characterization of great salt lake bacteriophage CW02, a member of the T7-like supergroup.</title>
        <authorList>
            <person name="Shen P.S."/>
            <person name="Domek M.J."/>
            <person name="Sanz-Garcia E."/>
            <person name="Makaju A."/>
            <person name="Taylor R.M."/>
            <person name="Hoggan R."/>
            <person name="Culumber M.D."/>
            <person name="Oberg C.J."/>
            <person name="Breakwell D.P."/>
            <person name="Prince J.T."/>
            <person name="Belnap D.M."/>
        </authorList>
    </citation>
    <scope>NUCLEOTIDE SEQUENCE [LARGE SCALE GENOMIC DNA]</scope>
</reference>
<proteinExistence type="predicted"/>
<dbReference type="Proteomes" id="UP000004791">
    <property type="component" value="Segment"/>
</dbReference>
<dbReference type="GeneID" id="14016751"/>
<organism evidence="1 2">
    <name type="scientific">Salinivibrio phage CW02</name>
    <dbReference type="NCBI Taxonomy" id="1161935"/>
    <lineage>
        <taxon>Viruses</taxon>
        <taxon>Duplodnaviria</taxon>
        <taxon>Heunggongvirae</taxon>
        <taxon>Uroviricota</taxon>
        <taxon>Caudoviricetes</taxon>
        <taxon>Zobellviridae</taxon>
        <taxon>Salinovirus</taxon>
        <taxon>Salinovirus utanense</taxon>
    </lineage>
</organism>
<evidence type="ECO:0000313" key="1">
    <source>
        <dbReference type="EMBL" id="AFE86232.1"/>
    </source>
</evidence>
<sequence length="125" mass="14197">MLSSFASRVIIALFALVWVIGLSPKAEANEWTFEDSVFCQFVSQHTGDTKTMIELHHFNRLNQEKIKISAYSLNALMISMNSRAVFSIKSVMRNTNQSVAESAYTVFEANSCNELVREIRGERRS</sequence>
<accession>H9D1J0</accession>
<name>H9D1J0_9CAUD</name>
<evidence type="ECO:0000313" key="2">
    <source>
        <dbReference type="Proteomes" id="UP000004791"/>
    </source>
</evidence>
<dbReference type="EMBL" id="JQ446452">
    <property type="protein sequence ID" value="AFE86232.1"/>
    <property type="molecule type" value="Genomic_DNA"/>
</dbReference>
<dbReference type="RefSeq" id="YP_007010577.1">
    <property type="nucleotide sequence ID" value="NC_019540.1"/>
</dbReference>
<protein>
    <submittedName>
        <fullName evidence="1">Uncharacterized protein</fullName>
    </submittedName>
</protein>
<keyword evidence="2" id="KW-1185">Reference proteome</keyword>